<dbReference type="PANTHER" id="PTHR10880">
    <property type="entry name" value="MORTALITY FACTOR 4-LIKE PROTEIN"/>
    <property type="match status" value="1"/>
</dbReference>
<dbReference type="InterPro" id="IPR053820">
    <property type="entry name" value="MSL3_chromo-like"/>
</dbReference>
<accession>A0A5E4ENH1</accession>
<dbReference type="GO" id="GO:0048586">
    <property type="term" value="P:regulation of long-day photoperiodism, flowering"/>
    <property type="evidence" value="ECO:0007669"/>
    <property type="project" value="UniProtKB-ARBA"/>
</dbReference>
<evidence type="ECO:0000313" key="9">
    <source>
        <dbReference type="Proteomes" id="UP000327085"/>
    </source>
</evidence>
<dbReference type="Gene3D" id="2.30.30.140">
    <property type="match status" value="1"/>
</dbReference>
<dbReference type="GO" id="GO:0005634">
    <property type="term" value="C:nucleus"/>
    <property type="evidence" value="ECO:0007669"/>
    <property type="project" value="UniProtKB-SubCell"/>
</dbReference>
<dbReference type="Gene3D" id="1.10.274.30">
    <property type="entry name" value="MRG domain"/>
    <property type="match status" value="1"/>
</dbReference>
<dbReference type="InterPro" id="IPR038217">
    <property type="entry name" value="MRG_C_sf"/>
</dbReference>
<evidence type="ECO:0000256" key="5">
    <source>
        <dbReference type="ARBA" id="ARBA00023242"/>
    </source>
</evidence>
<dbReference type="FunFam" id="1.10.274.30:FF:000005">
    <property type="entry name" value="Chromatin modification-related protein EAF3"/>
    <property type="match status" value="1"/>
</dbReference>
<keyword evidence="2" id="KW-0156">Chromatin regulator</keyword>
<dbReference type="PIRSF" id="PIRSF038133">
    <property type="entry name" value="HAT_Nua4_EAF3/MRG15"/>
    <property type="match status" value="1"/>
</dbReference>
<evidence type="ECO:0000256" key="6">
    <source>
        <dbReference type="SAM" id="MobiDB-lite"/>
    </source>
</evidence>
<evidence type="ECO:0000259" key="7">
    <source>
        <dbReference type="SMART" id="SM00298"/>
    </source>
</evidence>
<dbReference type="Pfam" id="PF05712">
    <property type="entry name" value="MRG"/>
    <property type="match status" value="1"/>
</dbReference>
<organism evidence="8 9">
    <name type="scientific">Prunus dulcis</name>
    <name type="common">Almond</name>
    <name type="synonym">Amygdalus dulcis</name>
    <dbReference type="NCBI Taxonomy" id="3755"/>
    <lineage>
        <taxon>Eukaryota</taxon>
        <taxon>Viridiplantae</taxon>
        <taxon>Streptophyta</taxon>
        <taxon>Embryophyta</taxon>
        <taxon>Tracheophyta</taxon>
        <taxon>Spermatophyta</taxon>
        <taxon>Magnoliopsida</taxon>
        <taxon>eudicotyledons</taxon>
        <taxon>Gunneridae</taxon>
        <taxon>Pentapetalae</taxon>
        <taxon>rosids</taxon>
        <taxon>fabids</taxon>
        <taxon>Rosales</taxon>
        <taxon>Rosaceae</taxon>
        <taxon>Amygdaloideae</taxon>
        <taxon>Amygdaleae</taxon>
        <taxon>Prunus</taxon>
    </lineage>
</organism>
<dbReference type="GO" id="GO:1990841">
    <property type="term" value="F:promoter-specific chromatin binding"/>
    <property type="evidence" value="ECO:0007669"/>
    <property type="project" value="UniProtKB-ARBA"/>
</dbReference>
<dbReference type="AlphaFoldDB" id="A0A5E4ENH1"/>
<dbReference type="GO" id="GO:0000123">
    <property type="term" value="C:histone acetyltransferase complex"/>
    <property type="evidence" value="ECO:0007669"/>
    <property type="project" value="TreeGrafter"/>
</dbReference>
<protein>
    <submittedName>
        <fullName evidence="8">PREDICTED: MRG1</fullName>
    </submittedName>
</protein>
<dbReference type="CDD" id="cd18983">
    <property type="entry name" value="CBD_MSL3_like"/>
    <property type="match status" value="1"/>
</dbReference>
<feature type="compositionally biased region" description="Basic and acidic residues" evidence="6">
    <location>
        <begin position="92"/>
        <end position="103"/>
    </location>
</feature>
<dbReference type="InterPro" id="IPR026541">
    <property type="entry name" value="MRG_dom"/>
</dbReference>
<dbReference type="OMA" id="GLQTYFD"/>
<evidence type="ECO:0000256" key="3">
    <source>
        <dbReference type="ARBA" id="ARBA00023015"/>
    </source>
</evidence>
<dbReference type="InParanoid" id="A0A5E4ENH1"/>
<dbReference type="Proteomes" id="UP000327085">
    <property type="component" value="Chromosome 6"/>
</dbReference>
<feature type="domain" description="Chromo" evidence="7">
    <location>
        <begin position="27"/>
        <end position="95"/>
    </location>
</feature>
<evidence type="ECO:0000256" key="1">
    <source>
        <dbReference type="ARBA" id="ARBA00004123"/>
    </source>
</evidence>
<keyword evidence="3" id="KW-0805">Transcription regulation</keyword>
<dbReference type="EMBL" id="CABIKO010000024">
    <property type="protein sequence ID" value="VVA17257.1"/>
    <property type="molecule type" value="Genomic_DNA"/>
</dbReference>
<dbReference type="FunFam" id="2.30.30.140:FF:000102">
    <property type="entry name" value="Protein MRG1"/>
    <property type="match status" value="1"/>
</dbReference>
<proteinExistence type="predicted"/>
<keyword evidence="5" id="KW-0539">Nucleus</keyword>
<dbReference type="PANTHER" id="PTHR10880:SF15">
    <property type="entry name" value="MSL COMPLEX SUBUNIT 3"/>
    <property type="match status" value="1"/>
</dbReference>
<evidence type="ECO:0000256" key="4">
    <source>
        <dbReference type="ARBA" id="ARBA00023163"/>
    </source>
</evidence>
<dbReference type="InterPro" id="IPR008676">
    <property type="entry name" value="MRG"/>
</dbReference>
<dbReference type="Gramene" id="VVA17257">
    <property type="protein sequence ID" value="VVA17257"/>
    <property type="gene ID" value="Prudul26B017652"/>
</dbReference>
<feature type="region of interest" description="Disordered" evidence="6">
    <location>
        <begin position="92"/>
        <end position="141"/>
    </location>
</feature>
<dbReference type="InterPro" id="IPR000953">
    <property type="entry name" value="Chromo/chromo_shadow_dom"/>
</dbReference>
<keyword evidence="4" id="KW-0804">Transcription</keyword>
<feature type="compositionally biased region" description="Basic and acidic residues" evidence="6">
    <location>
        <begin position="115"/>
        <end position="128"/>
    </location>
</feature>
<dbReference type="FunCoup" id="A0A5E4ENH1">
    <property type="interactions" value="2726"/>
</dbReference>
<feature type="compositionally biased region" description="Polar residues" evidence="6">
    <location>
        <begin position="105"/>
        <end position="114"/>
    </location>
</feature>
<dbReference type="GO" id="GO:0006325">
    <property type="term" value="P:chromatin organization"/>
    <property type="evidence" value="ECO:0007669"/>
    <property type="project" value="UniProtKB-KW"/>
</dbReference>
<dbReference type="SMART" id="SM00298">
    <property type="entry name" value="CHROMO"/>
    <property type="match status" value="1"/>
</dbReference>
<dbReference type="SUPFAM" id="SSF54160">
    <property type="entry name" value="Chromo domain-like"/>
    <property type="match status" value="1"/>
</dbReference>
<evidence type="ECO:0000256" key="2">
    <source>
        <dbReference type="ARBA" id="ARBA00022853"/>
    </source>
</evidence>
<feature type="region of interest" description="Disordered" evidence="6">
    <location>
        <begin position="1"/>
        <end position="31"/>
    </location>
</feature>
<dbReference type="GO" id="GO:0006355">
    <property type="term" value="P:regulation of DNA-templated transcription"/>
    <property type="evidence" value="ECO:0007669"/>
    <property type="project" value="InterPro"/>
</dbReference>
<comment type="subcellular location">
    <subcellularLocation>
        <location evidence="1">Nucleus</location>
    </subcellularLocation>
</comment>
<reference evidence="9" key="1">
    <citation type="journal article" date="2020" name="Plant J.">
        <title>Transposons played a major role in the diversification between the closely related almond and peach genomes: results from the almond genome sequence.</title>
        <authorList>
            <person name="Alioto T."/>
            <person name="Alexiou K.G."/>
            <person name="Bardil A."/>
            <person name="Barteri F."/>
            <person name="Castanera R."/>
            <person name="Cruz F."/>
            <person name="Dhingra A."/>
            <person name="Duval H."/>
            <person name="Fernandez I Marti A."/>
            <person name="Frias L."/>
            <person name="Galan B."/>
            <person name="Garcia J.L."/>
            <person name="Howad W."/>
            <person name="Gomez-Garrido J."/>
            <person name="Gut M."/>
            <person name="Julca I."/>
            <person name="Morata J."/>
            <person name="Puigdomenech P."/>
            <person name="Ribeca P."/>
            <person name="Rubio Cabetas M.J."/>
            <person name="Vlasova A."/>
            <person name="Wirthensohn M."/>
            <person name="Garcia-Mas J."/>
            <person name="Gabaldon T."/>
            <person name="Casacuberta J.M."/>
            <person name="Arus P."/>
        </authorList>
    </citation>
    <scope>NUCLEOTIDE SEQUENCE [LARGE SCALE GENOMIC DNA]</scope>
    <source>
        <strain evidence="9">cv. Texas</strain>
    </source>
</reference>
<gene>
    <name evidence="8" type="ORF">ALMOND_2B017652</name>
</gene>
<dbReference type="Pfam" id="PF22732">
    <property type="entry name" value="MSL3_chromo-like"/>
    <property type="match status" value="1"/>
</dbReference>
<sequence length="318" mass="36442">MANSSRDDSPTDGDTSSGDAPPSNSSLYSEGEKILAYHGPRIYEAKVQKAELRKNEWRYFVHYLGWNKNWDEWVGGDRLLKNTEDNIMKQQALDKKQGVDKNTKSGRSAQTKPKSSSDAKAEKEDHKNNVTKGKKRKNDLGAEKDTVSLEKLVKIQIPPTLRKQLVDDWEFIFQQDKLVKLPRSPTVDDILQKYLDYRTKKDGKVTDPVGEVLKGIRCYFDKALPVMLLYKKERKQYQETVVGDVSPSTIYGAEHLLRLFVKLPELLAYVNIEEETQTRLQQKLLDFLKFLQKNHSTFFLPAYDGSKSVEGKGKGKHD</sequence>
<name>A0A5E4ENH1_PRUDU</name>
<evidence type="ECO:0000313" key="8">
    <source>
        <dbReference type="EMBL" id="VVA17257.1"/>
    </source>
</evidence>
<dbReference type="InterPro" id="IPR016197">
    <property type="entry name" value="Chromo-like_dom_sf"/>
</dbReference>
<dbReference type="PROSITE" id="PS51640">
    <property type="entry name" value="MRG"/>
    <property type="match status" value="1"/>
</dbReference>